<dbReference type="InterPro" id="IPR013096">
    <property type="entry name" value="Cupin_2"/>
</dbReference>
<dbReference type="Gene3D" id="1.10.260.40">
    <property type="entry name" value="lambda repressor-like DNA-binding domains"/>
    <property type="match status" value="1"/>
</dbReference>
<dbReference type="EMBL" id="SOFG01000024">
    <property type="protein sequence ID" value="TFB83718.1"/>
    <property type="molecule type" value="Genomic_DNA"/>
</dbReference>
<dbReference type="PANTHER" id="PTHR46797:SF1">
    <property type="entry name" value="METHYLPHOSPHONATE SYNTHASE"/>
    <property type="match status" value="1"/>
</dbReference>
<dbReference type="InterPro" id="IPR050807">
    <property type="entry name" value="TransReg_Diox_bact_type"/>
</dbReference>
<dbReference type="PROSITE" id="PS50943">
    <property type="entry name" value="HTH_CROC1"/>
    <property type="match status" value="1"/>
</dbReference>
<dbReference type="CDD" id="cd00093">
    <property type="entry name" value="HTH_XRE"/>
    <property type="match status" value="1"/>
</dbReference>
<dbReference type="InterPro" id="IPR011051">
    <property type="entry name" value="RmlC_Cupin_sf"/>
</dbReference>
<dbReference type="InterPro" id="IPR014710">
    <property type="entry name" value="RmlC-like_jellyroll"/>
</dbReference>
<dbReference type="Proteomes" id="UP000297608">
    <property type="component" value="Unassembled WGS sequence"/>
</dbReference>
<dbReference type="Pfam" id="PF07883">
    <property type="entry name" value="Cupin_2"/>
    <property type="match status" value="1"/>
</dbReference>
<evidence type="ECO:0000313" key="3">
    <source>
        <dbReference type="EMBL" id="TFB83718.1"/>
    </source>
</evidence>
<organism evidence="3 4">
    <name type="scientific">Cryobacterium algoricola</name>
    <dbReference type="NCBI Taxonomy" id="1259183"/>
    <lineage>
        <taxon>Bacteria</taxon>
        <taxon>Bacillati</taxon>
        <taxon>Actinomycetota</taxon>
        <taxon>Actinomycetes</taxon>
        <taxon>Micrococcales</taxon>
        <taxon>Microbacteriaceae</taxon>
        <taxon>Cryobacterium</taxon>
    </lineage>
</organism>
<evidence type="ECO:0000256" key="1">
    <source>
        <dbReference type="ARBA" id="ARBA00023125"/>
    </source>
</evidence>
<protein>
    <submittedName>
        <fullName evidence="3">XRE family transcriptional regulator</fullName>
    </submittedName>
</protein>
<dbReference type="Pfam" id="PF01381">
    <property type="entry name" value="HTH_3"/>
    <property type="match status" value="1"/>
</dbReference>
<name>A0ABY2I7Q1_9MICO</name>
<dbReference type="InterPro" id="IPR001387">
    <property type="entry name" value="Cro/C1-type_HTH"/>
</dbReference>
<evidence type="ECO:0000313" key="4">
    <source>
        <dbReference type="Proteomes" id="UP000297608"/>
    </source>
</evidence>
<feature type="domain" description="HTH cro/C1-type" evidence="2">
    <location>
        <begin position="37"/>
        <end position="91"/>
    </location>
</feature>
<dbReference type="SUPFAM" id="SSF51182">
    <property type="entry name" value="RmlC-like cupins"/>
    <property type="match status" value="1"/>
</dbReference>
<dbReference type="SUPFAM" id="SSF47413">
    <property type="entry name" value="lambda repressor-like DNA-binding domains"/>
    <property type="match status" value="1"/>
</dbReference>
<keyword evidence="1" id="KW-0238">DNA-binding</keyword>
<evidence type="ECO:0000259" key="2">
    <source>
        <dbReference type="PROSITE" id="PS50943"/>
    </source>
</evidence>
<sequence>MPGRPVRQDRAMTPQPAFHDVAPTPADDIRSTIAETVRRRRAAQSLTLRDLAELTGLSAALLSQIERATANPTLDALSRIASALKVSFSELTRRDEARPLVIRAGHGPIVAASNASTVVHTLFESSEPRRFDVSIGRISAEEESPRASHGSSSIEYAFVVSGRVDVSAEDWTVTLGTGDAVRFSGAGAHAYRAIEETAEILTIVSLPNDWSPDA</sequence>
<proteinExistence type="predicted"/>
<reference evidence="3 4" key="1">
    <citation type="submission" date="2019-03" db="EMBL/GenBank/DDBJ databases">
        <title>Genomics of glacier-inhabiting Cryobacterium strains.</title>
        <authorList>
            <person name="Liu Q."/>
            <person name="Xin Y.-H."/>
        </authorList>
    </citation>
    <scope>NUCLEOTIDE SEQUENCE [LARGE SCALE GENOMIC DNA]</scope>
    <source>
        <strain evidence="3 4">MDB2-B</strain>
    </source>
</reference>
<accession>A0ABY2I7Q1</accession>
<dbReference type="CDD" id="cd02209">
    <property type="entry name" value="cupin_XRE_C"/>
    <property type="match status" value="1"/>
</dbReference>
<dbReference type="SMART" id="SM00530">
    <property type="entry name" value="HTH_XRE"/>
    <property type="match status" value="1"/>
</dbReference>
<keyword evidence="4" id="KW-1185">Reference proteome</keyword>
<dbReference type="PANTHER" id="PTHR46797">
    <property type="entry name" value="HTH-TYPE TRANSCRIPTIONAL REGULATOR"/>
    <property type="match status" value="1"/>
</dbReference>
<comment type="caution">
    <text evidence="3">The sequence shown here is derived from an EMBL/GenBank/DDBJ whole genome shotgun (WGS) entry which is preliminary data.</text>
</comment>
<dbReference type="Gene3D" id="2.60.120.10">
    <property type="entry name" value="Jelly Rolls"/>
    <property type="match status" value="1"/>
</dbReference>
<dbReference type="InterPro" id="IPR010982">
    <property type="entry name" value="Lambda_DNA-bd_dom_sf"/>
</dbReference>
<gene>
    <name evidence="3" type="ORF">E3O44_17805</name>
</gene>